<feature type="compositionally biased region" description="Low complexity" evidence="17">
    <location>
        <begin position="1063"/>
        <end position="1078"/>
    </location>
</feature>
<feature type="binding site" evidence="16">
    <location>
        <position position="298"/>
    </location>
    <ligand>
        <name>Mg(2+)</name>
        <dbReference type="ChEBI" id="CHEBI:18420"/>
        <note>catalytic</note>
    </ligand>
</feature>
<keyword evidence="2 16" id="KW-1003">Cell membrane</keyword>
<dbReference type="HAMAP" id="MF_00970">
    <property type="entry name" value="RNase_E"/>
    <property type="match status" value="1"/>
</dbReference>
<reference evidence="19 20" key="1">
    <citation type="submission" date="2016-08" db="EMBL/GenBank/DDBJ databases">
        <title>Evolution of the type three secretion system and type three effector repertoires in Xanthomonas.</title>
        <authorList>
            <person name="Merda D."/>
            <person name="Briand M."/>
            <person name="Bosis E."/>
            <person name="Rousseau C."/>
            <person name="Portier P."/>
            <person name="Jacques M.-A."/>
            <person name="Fischer-Le Saux M."/>
        </authorList>
    </citation>
    <scope>NUCLEOTIDE SEQUENCE [LARGE SCALE GENOMIC DNA]</scope>
    <source>
        <strain evidence="19 20">CFBP 3122</strain>
    </source>
</reference>
<dbReference type="PANTHER" id="PTHR30001:SF1">
    <property type="entry name" value="RIBONUCLEASE E_G-LIKE PROTEIN, CHLOROPLASTIC"/>
    <property type="match status" value="1"/>
</dbReference>
<dbReference type="InterPro" id="IPR019307">
    <property type="entry name" value="RNA-bd_AU-1/RNase_E/G"/>
</dbReference>
<keyword evidence="14 16" id="KW-0694">RNA-binding</keyword>
<dbReference type="NCBIfam" id="TIGR00757">
    <property type="entry name" value="RNaseEG"/>
    <property type="match status" value="1"/>
</dbReference>
<feature type="compositionally biased region" description="Low complexity" evidence="17">
    <location>
        <begin position="644"/>
        <end position="662"/>
    </location>
</feature>
<dbReference type="FunFam" id="2.40.50.140:FF:000040">
    <property type="entry name" value="Ribonuclease E"/>
    <property type="match status" value="1"/>
</dbReference>
<comment type="cofactor">
    <cofactor evidence="16">
        <name>Zn(2+)</name>
        <dbReference type="ChEBI" id="CHEBI:29105"/>
    </cofactor>
    <text evidence="16">Binds 2 Zn(2+) ions per homotetramer.</text>
</comment>
<dbReference type="GO" id="GO:0009898">
    <property type="term" value="C:cytoplasmic side of plasma membrane"/>
    <property type="evidence" value="ECO:0007669"/>
    <property type="project" value="UniProtKB-UniRule"/>
</dbReference>
<evidence type="ECO:0000256" key="12">
    <source>
        <dbReference type="ARBA" id="ARBA00022833"/>
    </source>
</evidence>
<gene>
    <name evidence="16" type="primary">rne</name>
    <name evidence="19" type="ORF">XaplCFBP3122_00895</name>
</gene>
<keyword evidence="6 16" id="KW-0819">tRNA processing</keyword>
<feature type="binding site" evidence="16">
    <location>
        <position position="399"/>
    </location>
    <ligand>
        <name>Zn(2+)</name>
        <dbReference type="ChEBI" id="CHEBI:29105"/>
        <note>ligand shared between dimeric partners</note>
    </ligand>
</feature>
<comment type="similarity">
    <text evidence="16">Belongs to the RNase E/G family. RNase E subfamily.</text>
</comment>
<feature type="compositionally biased region" description="Gly residues" evidence="17">
    <location>
        <begin position="618"/>
        <end position="632"/>
    </location>
</feature>
<dbReference type="GO" id="GO:0000049">
    <property type="term" value="F:tRNA binding"/>
    <property type="evidence" value="ECO:0007669"/>
    <property type="project" value="UniProtKB-KW"/>
</dbReference>
<proteinExistence type="inferred from homology"/>
<comment type="subcellular location">
    <subcellularLocation>
        <location evidence="16">Cytoplasm</location>
    </subcellularLocation>
    <subcellularLocation>
        <location evidence="16">Cell inner membrane</location>
        <topology evidence="16">Peripheral membrane protein</topology>
        <orientation evidence="16">Cytoplasmic side</orientation>
    </subcellularLocation>
</comment>
<feature type="compositionally biased region" description="Low complexity" evidence="17">
    <location>
        <begin position="720"/>
        <end position="731"/>
    </location>
</feature>
<evidence type="ECO:0000256" key="8">
    <source>
        <dbReference type="ARBA" id="ARBA00022723"/>
    </source>
</evidence>
<comment type="cofactor">
    <cofactor evidence="16">
        <name>Mg(2+)</name>
        <dbReference type="ChEBI" id="CHEBI:18420"/>
    </cofactor>
    <text evidence="16">Binds 1 Mg(2+) ion per subunit.</text>
</comment>
<keyword evidence="15 16" id="KW-0472">Membrane</keyword>
<keyword evidence="5 16" id="KW-0698">rRNA processing</keyword>
<feature type="compositionally biased region" description="Gly residues" evidence="17">
    <location>
        <begin position="816"/>
        <end position="825"/>
    </location>
</feature>
<dbReference type="Gene3D" id="2.40.50.140">
    <property type="entry name" value="Nucleic acid-binding proteins"/>
    <property type="match status" value="1"/>
</dbReference>
<feature type="compositionally biased region" description="Low complexity" evidence="17">
    <location>
        <begin position="1085"/>
        <end position="1108"/>
    </location>
</feature>
<dbReference type="GO" id="GO:0008995">
    <property type="term" value="F:ribonuclease E activity"/>
    <property type="evidence" value="ECO:0007669"/>
    <property type="project" value="UniProtKB-EC"/>
</dbReference>
<dbReference type="Proteomes" id="UP000238270">
    <property type="component" value="Unassembled WGS sequence"/>
</dbReference>
<dbReference type="GO" id="GO:0006364">
    <property type="term" value="P:rRNA processing"/>
    <property type="evidence" value="ECO:0007669"/>
    <property type="project" value="UniProtKB-UniRule"/>
</dbReference>
<evidence type="ECO:0000256" key="6">
    <source>
        <dbReference type="ARBA" id="ARBA00022694"/>
    </source>
</evidence>
<evidence type="ECO:0000256" key="7">
    <source>
        <dbReference type="ARBA" id="ARBA00022722"/>
    </source>
</evidence>
<feature type="compositionally biased region" description="Low complexity" evidence="17">
    <location>
        <begin position="943"/>
        <end position="1050"/>
    </location>
</feature>
<feature type="compositionally biased region" description="Basic and acidic residues" evidence="17">
    <location>
        <begin position="709"/>
        <end position="718"/>
    </location>
</feature>
<name>A0A2S6Z9N6_9XANT</name>
<evidence type="ECO:0000256" key="10">
    <source>
        <dbReference type="ARBA" id="ARBA00022759"/>
    </source>
</evidence>
<keyword evidence="8 16" id="KW-0479">Metal-binding</keyword>
<feature type="region of interest" description="Disordered" evidence="17">
    <location>
        <begin position="750"/>
        <end position="1050"/>
    </location>
</feature>
<evidence type="ECO:0000256" key="4">
    <source>
        <dbReference type="ARBA" id="ARBA00022519"/>
    </source>
</evidence>
<evidence type="ECO:0000313" key="20">
    <source>
        <dbReference type="Proteomes" id="UP000238270"/>
    </source>
</evidence>
<dbReference type="AlphaFoldDB" id="A0A2S6Z9N6"/>
<dbReference type="Pfam" id="PF00575">
    <property type="entry name" value="S1"/>
    <property type="match status" value="1"/>
</dbReference>
<dbReference type="GO" id="GO:0008270">
    <property type="term" value="F:zinc ion binding"/>
    <property type="evidence" value="ECO:0007669"/>
    <property type="project" value="UniProtKB-UniRule"/>
</dbReference>
<evidence type="ECO:0000256" key="17">
    <source>
        <dbReference type="SAM" id="MobiDB-lite"/>
    </source>
</evidence>
<evidence type="ECO:0000256" key="13">
    <source>
        <dbReference type="ARBA" id="ARBA00022842"/>
    </source>
</evidence>
<evidence type="ECO:0000256" key="16">
    <source>
        <dbReference type="HAMAP-Rule" id="MF_00970"/>
    </source>
</evidence>
<dbReference type="Gene3D" id="3.40.1260.20">
    <property type="entry name" value="Ribonuclease E, catalytic domain"/>
    <property type="match status" value="1"/>
</dbReference>
<dbReference type="InterPro" id="IPR003029">
    <property type="entry name" value="S1_domain"/>
</dbReference>
<feature type="region of interest" description="Disordered" evidence="17">
    <location>
        <begin position="1063"/>
        <end position="1151"/>
    </location>
</feature>
<keyword evidence="13 16" id="KW-0460">Magnesium</keyword>
<sequence>MLINATQAEELRVAIVDGQTLYDIDIEQPSKEQKKSNIYKGRITRLEPSLEAAFVDYGAERHGFLPLKEISRDYFQAGVDHNKSTIRELLREGQEIVVQVDKEERGNKGAALTTFISLAGRYMVLMPNSPSAGGVSRRIEGEDRAALKEALDKLDIPDDMGVIIRTAGVGRDAEELQWDLDYLLQTWKAIAEAALSKPAAFLIYQESRLIIRALRDYLRADIGEILVDTPELYADAQEFMQQVMPQSLRKLKHYTDDIPLFNRFQIESQIEGAYERNVRLPSGGSIVVDQTEALTAVDVNSSRATKGSDIEETAFQTNLEAAEEVARQLRLRDLGGLVVIDFIDMASTKHQREVENKLQNALKYDRARVQLGRISRFGLMEMSRQRLRPSLGESSQIVCPRCDGHGRMRSVESLSLSIIRVAEEHAMKENTGQVLVQAPVEIANYLLNEKRSALREIEQRHESPIIIVADEQLHTPHYEVTRLRENELGEDSGKPSYQRGTPRKLPVHALTKAQLNIPAAPAVTSIKPSQPAPLREEAPAPVAVAPAPAPAPVAPLPLPAPVTGVVGWLKRIFGGVEPVAPAPESTQRPRQNDAGRGSRNERGDRGGQRRDGRDARHGGNGGNQHRGNGGNGANKERRDERRQPANGQAAAQNGGQAQQVQVPKPPRNETQQQPKQPQQAQQQKQKPQNQAPRPPRAAAQQQDGAPPERQQRPARQEEGTASAQTLTSTAATATTATVVAAIADTAVPATQVASHAVTPAHPVEVIVTESHADRGTDANAEGQAPEAAGDDAANGEGGSRRRRGRRGGRRRRRGAGANGEGGTGVDGLETDDLDGDAEGDLDGDNESDEAGAQVHTSTVPRAGQPEFDFDDDASTPAVSARAKPEFSTPAAVKPRPVPKERAEAPLAADTTSTTAPVSNATPSFDQQAATPAVTAAEHARGDASAASPAPAATASASNTAPAAPEPAAQASAGAPAPQAPKAPVVAQESATSPAPVAAPTPSAASTSVDASAPVATPAAAPAPAAQPVVRAAPSAVRSPEPTVQSTPVPSASADAAVPVVARQEQAAPVAATAATTRAEPVKTDAAPAAVSVPKPVAAAPSSAQADVVTSKPPHAEPSTAASPAADVAAMSTATVPQTSPSADAAPARKPYAPVQTTLLDALAPADATAATATPPQAETPVPYKAPERPAAVAPVVPADANEQTADNPKPTVVVSEAAKPANASRNGDDAQEQQDDTNKPRSDH</sequence>
<feature type="region of interest" description="Disordered" evidence="17">
    <location>
        <begin position="1165"/>
        <end position="1244"/>
    </location>
</feature>
<evidence type="ECO:0000313" key="19">
    <source>
        <dbReference type="EMBL" id="PPT78782.1"/>
    </source>
</evidence>
<feature type="domain" description="S1 motif" evidence="18">
    <location>
        <begin position="36"/>
        <end position="115"/>
    </location>
</feature>
<keyword evidence="11 16" id="KW-0378">Hydrolase</keyword>
<dbReference type="GO" id="GO:0019843">
    <property type="term" value="F:rRNA binding"/>
    <property type="evidence" value="ECO:0007669"/>
    <property type="project" value="UniProtKB-KW"/>
</dbReference>
<dbReference type="GO" id="GO:0000287">
    <property type="term" value="F:magnesium ion binding"/>
    <property type="evidence" value="ECO:0007669"/>
    <property type="project" value="UniProtKB-UniRule"/>
</dbReference>
<accession>A0A2S6Z9N6</accession>
<evidence type="ECO:0000256" key="15">
    <source>
        <dbReference type="ARBA" id="ARBA00023136"/>
    </source>
</evidence>
<feature type="binding site" evidence="16">
    <location>
        <position position="402"/>
    </location>
    <ligand>
        <name>Zn(2+)</name>
        <dbReference type="ChEBI" id="CHEBI:29105"/>
        <note>ligand shared between dimeric partners</note>
    </ligand>
</feature>
<feature type="binding site" evidence="16">
    <location>
        <position position="341"/>
    </location>
    <ligand>
        <name>Mg(2+)</name>
        <dbReference type="ChEBI" id="CHEBI:18420"/>
        <note>catalytic</note>
    </ligand>
</feature>
<feature type="compositionally biased region" description="Basic residues" evidence="17">
    <location>
        <begin position="800"/>
        <end position="814"/>
    </location>
</feature>
<dbReference type="SMART" id="SM00316">
    <property type="entry name" value="S1"/>
    <property type="match status" value="1"/>
</dbReference>
<comment type="caution">
    <text evidence="19">The sequence shown here is derived from an EMBL/GenBank/DDBJ whole genome shotgun (WGS) entry which is preliminary data.</text>
</comment>
<feature type="compositionally biased region" description="Acidic residues" evidence="17">
    <location>
        <begin position="828"/>
        <end position="849"/>
    </location>
</feature>
<keyword evidence="9 16" id="KW-0699">rRNA-binding</keyword>
<dbReference type="GO" id="GO:0005737">
    <property type="term" value="C:cytoplasm"/>
    <property type="evidence" value="ECO:0007669"/>
    <property type="project" value="UniProtKB-SubCell"/>
</dbReference>
<feature type="compositionally biased region" description="Low complexity" evidence="17">
    <location>
        <begin position="780"/>
        <end position="794"/>
    </location>
</feature>
<keyword evidence="16" id="KW-0820">tRNA-binding</keyword>
<evidence type="ECO:0000256" key="5">
    <source>
        <dbReference type="ARBA" id="ARBA00022552"/>
    </source>
</evidence>
<dbReference type="InterPro" id="IPR048583">
    <property type="entry name" value="RNase_E_G_thioredoxin-like"/>
</dbReference>
<dbReference type="CDD" id="cd04453">
    <property type="entry name" value="S1_RNase_E"/>
    <property type="match status" value="1"/>
</dbReference>
<protein>
    <recommendedName>
        <fullName evidence="16">Ribonuclease E</fullName>
        <shortName evidence="16">RNase E</shortName>
        <ecNumber evidence="16">3.1.26.12</ecNumber>
    </recommendedName>
</protein>
<dbReference type="SUPFAM" id="SSF50249">
    <property type="entry name" value="Nucleic acid-binding proteins"/>
    <property type="match status" value="1"/>
</dbReference>
<evidence type="ECO:0000256" key="11">
    <source>
        <dbReference type="ARBA" id="ARBA00022801"/>
    </source>
</evidence>
<evidence type="ECO:0000256" key="14">
    <source>
        <dbReference type="ARBA" id="ARBA00022884"/>
    </source>
</evidence>
<keyword evidence="12 16" id="KW-0862">Zinc</keyword>
<dbReference type="RefSeq" id="WP_104595980.1">
    <property type="nucleotide sequence ID" value="NZ_MIGV01000001.1"/>
</dbReference>
<feature type="compositionally biased region" description="Low complexity" evidence="17">
    <location>
        <begin position="1118"/>
        <end position="1134"/>
    </location>
</feature>
<dbReference type="Pfam" id="PF10150">
    <property type="entry name" value="RNase_E_G"/>
    <property type="match status" value="1"/>
</dbReference>
<evidence type="ECO:0000256" key="9">
    <source>
        <dbReference type="ARBA" id="ARBA00022730"/>
    </source>
</evidence>
<organism evidence="19 20">
    <name type="scientific">Xanthomonas arboricola pv. populi</name>
    <dbReference type="NCBI Taxonomy" id="487823"/>
    <lineage>
        <taxon>Bacteria</taxon>
        <taxon>Pseudomonadati</taxon>
        <taxon>Pseudomonadota</taxon>
        <taxon>Gammaproteobacteria</taxon>
        <taxon>Lysobacterales</taxon>
        <taxon>Lysobacteraceae</taxon>
        <taxon>Xanthomonas</taxon>
    </lineage>
</organism>
<feature type="region of interest" description="Disordered" evidence="17">
    <location>
        <begin position="578"/>
        <end position="731"/>
    </location>
</feature>
<dbReference type="GO" id="GO:0008033">
    <property type="term" value="P:tRNA processing"/>
    <property type="evidence" value="ECO:0007669"/>
    <property type="project" value="UniProtKB-UniRule"/>
</dbReference>
<feature type="region of interest" description="Required for zinc-mediated homotetramerization and catalytic activity" evidence="16">
    <location>
        <begin position="399"/>
        <end position="402"/>
    </location>
</feature>
<evidence type="ECO:0000256" key="1">
    <source>
        <dbReference type="ARBA" id="ARBA00005663"/>
    </source>
</evidence>
<feature type="compositionally biased region" description="Basic and acidic residues" evidence="17">
    <location>
        <begin position="590"/>
        <end position="617"/>
    </location>
</feature>
<comment type="function">
    <text evidence="16">Endoribonuclease that plays a central role in RNA processing and decay. Required for the maturation of 5S and 16S rRNAs and the majority of tRNAs. Also involved in the degradation of most mRNAs.</text>
</comment>
<feature type="compositionally biased region" description="Low complexity" evidence="17">
    <location>
        <begin position="1165"/>
        <end position="1176"/>
    </location>
</feature>
<feature type="compositionally biased region" description="Low complexity" evidence="17">
    <location>
        <begin position="1189"/>
        <end position="1198"/>
    </location>
</feature>
<dbReference type="Pfam" id="PF20833">
    <property type="entry name" value="RNase_E_G_Thio"/>
    <property type="match status" value="1"/>
</dbReference>
<dbReference type="EMBL" id="MIGV01000001">
    <property type="protein sequence ID" value="PPT78782.1"/>
    <property type="molecule type" value="Genomic_DNA"/>
</dbReference>
<keyword evidence="7 16" id="KW-0540">Nuclease</keyword>
<dbReference type="PANTHER" id="PTHR30001">
    <property type="entry name" value="RIBONUCLEASE"/>
    <property type="match status" value="1"/>
</dbReference>
<comment type="subunit">
    <text evidence="16">Component of the RNA degradosome, which is a multiprotein complex involved in RNA processing and mRNA degradation. Within the RNA degradosome, RNase E assembles into a homotetramer formed by a dimer of dimers.</text>
</comment>
<dbReference type="EC" id="3.1.26.12" evidence="16"/>
<evidence type="ECO:0000256" key="3">
    <source>
        <dbReference type="ARBA" id="ARBA00022490"/>
    </source>
</evidence>
<evidence type="ECO:0000259" key="18">
    <source>
        <dbReference type="PROSITE" id="PS50126"/>
    </source>
</evidence>
<keyword evidence="3 16" id="KW-0963">Cytoplasm</keyword>
<keyword evidence="4 16" id="KW-0997">Cell inner membrane</keyword>
<feature type="compositionally biased region" description="Basic and acidic residues" evidence="17">
    <location>
        <begin position="634"/>
        <end position="643"/>
    </location>
</feature>
<dbReference type="InterPro" id="IPR028878">
    <property type="entry name" value="RNase_E"/>
</dbReference>
<comment type="similarity">
    <text evidence="1">Belongs to the RNase E/G family. RNase G subfamily.</text>
</comment>
<dbReference type="InterPro" id="IPR012340">
    <property type="entry name" value="NA-bd_OB-fold"/>
</dbReference>
<feature type="compositionally biased region" description="Low complexity" evidence="17">
    <location>
        <begin position="671"/>
        <end position="702"/>
    </location>
</feature>
<dbReference type="PROSITE" id="PS50126">
    <property type="entry name" value="S1"/>
    <property type="match status" value="1"/>
</dbReference>
<evidence type="ECO:0000256" key="2">
    <source>
        <dbReference type="ARBA" id="ARBA00022475"/>
    </source>
</evidence>
<feature type="compositionally biased region" description="Polar residues" evidence="17">
    <location>
        <begin position="909"/>
        <end position="927"/>
    </location>
</feature>
<comment type="catalytic activity">
    <reaction evidence="16">
        <text>Endonucleolytic cleavage of single-stranded RNA in A- and U-rich regions.</text>
        <dbReference type="EC" id="3.1.26.12"/>
    </reaction>
</comment>
<dbReference type="GO" id="GO:0006402">
    <property type="term" value="P:mRNA catabolic process"/>
    <property type="evidence" value="ECO:0007669"/>
    <property type="project" value="UniProtKB-UniRule"/>
</dbReference>
<dbReference type="InterPro" id="IPR004659">
    <property type="entry name" value="RNase_E/G"/>
</dbReference>
<keyword evidence="10 16" id="KW-0255">Endonuclease</keyword>